<dbReference type="Pfam" id="PF01535">
    <property type="entry name" value="PPR"/>
    <property type="match status" value="2"/>
</dbReference>
<evidence type="ECO:0000256" key="2">
    <source>
        <dbReference type="PROSITE-ProRule" id="PRU00708"/>
    </source>
</evidence>
<dbReference type="GO" id="GO:0009451">
    <property type="term" value="P:RNA modification"/>
    <property type="evidence" value="ECO:0007669"/>
    <property type="project" value="InterPro"/>
</dbReference>
<dbReference type="PROSITE" id="PS51375">
    <property type="entry name" value="PPR"/>
    <property type="match status" value="1"/>
</dbReference>
<feature type="repeat" description="PPR" evidence="2">
    <location>
        <begin position="171"/>
        <end position="203"/>
    </location>
</feature>
<proteinExistence type="predicted"/>
<keyword evidence="1" id="KW-0677">Repeat</keyword>
<dbReference type="NCBIfam" id="TIGR00756">
    <property type="entry name" value="PPR"/>
    <property type="match status" value="1"/>
</dbReference>
<dbReference type="EMBL" id="JAVXUO010001662">
    <property type="protein sequence ID" value="KAK2980220.1"/>
    <property type="molecule type" value="Genomic_DNA"/>
</dbReference>
<dbReference type="AlphaFoldDB" id="A0AA88UDB4"/>
<keyword evidence="4" id="KW-1185">Reference proteome</keyword>
<evidence type="ECO:0000256" key="1">
    <source>
        <dbReference type="ARBA" id="ARBA00022737"/>
    </source>
</evidence>
<organism evidence="3 4">
    <name type="scientific">Escallonia rubra</name>
    <dbReference type="NCBI Taxonomy" id="112253"/>
    <lineage>
        <taxon>Eukaryota</taxon>
        <taxon>Viridiplantae</taxon>
        <taxon>Streptophyta</taxon>
        <taxon>Embryophyta</taxon>
        <taxon>Tracheophyta</taxon>
        <taxon>Spermatophyta</taxon>
        <taxon>Magnoliopsida</taxon>
        <taxon>eudicotyledons</taxon>
        <taxon>Gunneridae</taxon>
        <taxon>Pentapetalae</taxon>
        <taxon>asterids</taxon>
        <taxon>campanulids</taxon>
        <taxon>Escalloniales</taxon>
        <taxon>Escalloniaceae</taxon>
        <taxon>Escallonia</taxon>
    </lineage>
</organism>
<dbReference type="GO" id="GO:0003723">
    <property type="term" value="F:RNA binding"/>
    <property type="evidence" value="ECO:0007669"/>
    <property type="project" value="InterPro"/>
</dbReference>
<dbReference type="InterPro" id="IPR002885">
    <property type="entry name" value="PPR_rpt"/>
</dbReference>
<dbReference type="InterPro" id="IPR046960">
    <property type="entry name" value="PPR_At4g14850-like_plant"/>
</dbReference>
<comment type="caution">
    <text evidence="3">The sequence shown here is derived from an EMBL/GenBank/DDBJ whole genome shotgun (WGS) entry which is preliminary data.</text>
</comment>
<protein>
    <recommendedName>
        <fullName evidence="5">Pentatricopeptide repeat-containing protein</fullName>
    </recommendedName>
</protein>
<dbReference type="Proteomes" id="UP001187471">
    <property type="component" value="Unassembled WGS sequence"/>
</dbReference>
<evidence type="ECO:0000313" key="3">
    <source>
        <dbReference type="EMBL" id="KAK2980220.1"/>
    </source>
</evidence>
<evidence type="ECO:0008006" key="5">
    <source>
        <dbReference type="Google" id="ProtNLM"/>
    </source>
</evidence>
<name>A0AA88UDB4_9ASTE</name>
<gene>
    <name evidence="3" type="ORF">RJ640_017700</name>
</gene>
<dbReference type="PANTHER" id="PTHR47926">
    <property type="entry name" value="PENTATRICOPEPTIDE REPEAT-CONTAINING PROTEIN"/>
    <property type="match status" value="1"/>
</dbReference>
<reference evidence="3" key="1">
    <citation type="submission" date="2022-12" db="EMBL/GenBank/DDBJ databases">
        <title>Draft genome assemblies for two species of Escallonia (Escalloniales).</title>
        <authorList>
            <person name="Chanderbali A."/>
            <person name="Dervinis C."/>
            <person name="Anghel I."/>
            <person name="Soltis D."/>
            <person name="Soltis P."/>
            <person name="Zapata F."/>
        </authorList>
    </citation>
    <scope>NUCLEOTIDE SEQUENCE</scope>
    <source>
        <strain evidence="3">UCBG92.1500</strain>
        <tissue evidence="3">Leaf</tissue>
    </source>
</reference>
<dbReference type="InterPro" id="IPR011990">
    <property type="entry name" value="TPR-like_helical_dom_sf"/>
</dbReference>
<sequence>MFKAATVAATAVGGFMDGNILDRLDFGLGLVSTARSHIDGGIYDGVCANGSVEEGKQVHGMVMKIGLEDDEFVLINLVRMYVMCGAMEYAHVLFNSNKMGDTHPNYVTLVTVLPAISRLGALELGKWVHLYAERNRFGIDEVLGSALIDMYSKCGSIDKVLQLFESLSQKNVITWNAILGGLAMHGRGKDAVDFFLKMQQAGV</sequence>
<evidence type="ECO:0000313" key="4">
    <source>
        <dbReference type="Proteomes" id="UP001187471"/>
    </source>
</evidence>
<dbReference type="Gene3D" id="1.25.40.10">
    <property type="entry name" value="Tetratricopeptide repeat domain"/>
    <property type="match status" value="2"/>
</dbReference>
<accession>A0AA88UDB4</accession>
<dbReference type="PANTHER" id="PTHR47926:SF452">
    <property type="entry name" value="PENTATRICOPEPTIDE REPEAT-CONTAINING PROTEIN"/>
    <property type="match status" value="1"/>
</dbReference>